<dbReference type="InterPro" id="IPR039248">
    <property type="entry name" value="Ptase_RsbX"/>
</dbReference>
<feature type="domain" description="PPM-type phosphatase" evidence="1">
    <location>
        <begin position="152"/>
        <end position="339"/>
    </location>
</feature>
<sequence length="343" mass="34063">MVAVSADGTVEDVAWLTADHVSAAGAARRAATGLAERVGMPADRVGEIGLAVTELTGNVVKHAGAGAVLLRLRHAAAGPVVEVVTVDSGPGIPDVEAAVVDGTSTAGTLGIGLGAAVRMASSWDVWTRPGAGTVLTAAFAAEHAAGAPAPVPSAVGITRPMTGQEVCGDAYAIRADDGVLTLLLADGLGHGPLAAVASAEAVRAFRAAPPGGPVALLTAVHRALAGTRGAAAAVARLDVDQVRYAGVGNIAGVVDDGATRRAMISHPGIVGAQARTIRETTYPLPRGAVVVMHSDGLTERQSLQPYPGLLGTSALVTAAVLLRDFGVRRDDASVVVARAGAAA</sequence>
<dbReference type="SMART" id="SM00331">
    <property type="entry name" value="PP2C_SIG"/>
    <property type="match status" value="1"/>
</dbReference>
<evidence type="ECO:0000313" key="2">
    <source>
        <dbReference type="EMBL" id="GIG35043.1"/>
    </source>
</evidence>
<gene>
    <name evidence="2" type="ORF">Cpa01nite_04240</name>
</gene>
<dbReference type="PANTHER" id="PTHR35801:SF1">
    <property type="entry name" value="PHOSPHOSERINE PHOSPHATASE RSBX"/>
    <property type="match status" value="1"/>
</dbReference>
<keyword evidence="3" id="KW-1185">Reference proteome</keyword>
<dbReference type="RefSeq" id="WP_203667078.1">
    <property type="nucleotide sequence ID" value="NZ_BONO01000002.1"/>
</dbReference>
<dbReference type="InterPro" id="IPR001932">
    <property type="entry name" value="PPM-type_phosphatase-like_dom"/>
</dbReference>
<name>A0A919P8G9_9CELL</name>
<dbReference type="PANTHER" id="PTHR35801">
    <property type="entry name" value="PHOSPHOSERINE PHOSPHATASE RSBX"/>
    <property type="match status" value="1"/>
</dbReference>
<organism evidence="2 3">
    <name type="scientific">Cellulomonas pakistanensis</name>
    <dbReference type="NCBI Taxonomy" id="992287"/>
    <lineage>
        <taxon>Bacteria</taxon>
        <taxon>Bacillati</taxon>
        <taxon>Actinomycetota</taxon>
        <taxon>Actinomycetes</taxon>
        <taxon>Micrococcales</taxon>
        <taxon>Cellulomonadaceae</taxon>
        <taxon>Cellulomonas</taxon>
    </lineage>
</organism>
<dbReference type="Gene3D" id="3.60.40.10">
    <property type="entry name" value="PPM-type phosphatase domain"/>
    <property type="match status" value="1"/>
</dbReference>
<dbReference type="EMBL" id="BONO01000002">
    <property type="protein sequence ID" value="GIG35043.1"/>
    <property type="molecule type" value="Genomic_DNA"/>
</dbReference>
<dbReference type="SUPFAM" id="SSF55874">
    <property type="entry name" value="ATPase domain of HSP90 chaperone/DNA topoisomerase II/histidine kinase"/>
    <property type="match status" value="1"/>
</dbReference>
<dbReference type="Proteomes" id="UP000642125">
    <property type="component" value="Unassembled WGS sequence"/>
</dbReference>
<reference evidence="2" key="1">
    <citation type="submission" date="2021-01" db="EMBL/GenBank/DDBJ databases">
        <title>Whole genome shotgun sequence of Cellulomonas pakistanensis NBRC 110800.</title>
        <authorList>
            <person name="Komaki H."/>
            <person name="Tamura T."/>
        </authorList>
    </citation>
    <scope>NUCLEOTIDE SEQUENCE</scope>
    <source>
        <strain evidence="2">NBRC 110800</strain>
    </source>
</reference>
<protein>
    <submittedName>
        <fullName evidence="2">TorS-related protein</fullName>
    </submittedName>
</protein>
<dbReference type="InterPro" id="IPR036457">
    <property type="entry name" value="PPM-type-like_dom_sf"/>
</dbReference>
<dbReference type="Pfam" id="PF07228">
    <property type="entry name" value="SpoIIE"/>
    <property type="match status" value="1"/>
</dbReference>
<accession>A0A919P8G9</accession>
<comment type="caution">
    <text evidence="2">The sequence shown here is derived from an EMBL/GenBank/DDBJ whole genome shotgun (WGS) entry which is preliminary data.</text>
</comment>
<dbReference type="InterPro" id="IPR036890">
    <property type="entry name" value="HATPase_C_sf"/>
</dbReference>
<evidence type="ECO:0000313" key="3">
    <source>
        <dbReference type="Proteomes" id="UP000642125"/>
    </source>
</evidence>
<dbReference type="Pfam" id="PF13581">
    <property type="entry name" value="HATPase_c_2"/>
    <property type="match status" value="1"/>
</dbReference>
<dbReference type="AlphaFoldDB" id="A0A919P8G9"/>
<dbReference type="InterPro" id="IPR003594">
    <property type="entry name" value="HATPase_dom"/>
</dbReference>
<dbReference type="SUPFAM" id="SSF81606">
    <property type="entry name" value="PP2C-like"/>
    <property type="match status" value="1"/>
</dbReference>
<dbReference type="Gene3D" id="3.30.565.10">
    <property type="entry name" value="Histidine kinase-like ATPase, C-terminal domain"/>
    <property type="match status" value="1"/>
</dbReference>
<proteinExistence type="predicted"/>
<evidence type="ECO:0000259" key="1">
    <source>
        <dbReference type="SMART" id="SM00331"/>
    </source>
</evidence>